<keyword evidence="6" id="KW-0418">Kinase</keyword>
<evidence type="ECO:0000256" key="7">
    <source>
        <dbReference type="ARBA" id="ARBA00022840"/>
    </source>
</evidence>
<dbReference type="GO" id="GO:0046872">
    <property type="term" value="F:metal ion binding"/>
    <property type="evidence" value="ECO:0007669"/>
    <property type="project" value="UniProtKB-KW"/>
</dbReference>
<dbReference type="Pfam" id="PF00288">
    <property type="entry name" value="GHMP_kinases_N"/>
    <property type="match status" value="1"/>
</dbReference>
<dbReference type="FunFam" id="3.30.230.10:FF:000017">
    <property type="entry name" value="Galactokinase"/>
    <property type="match status" value="1"/>
</dbReference>
<evidence type="ECO:0000256" key="11">
    <source>
        <dbReference type="NCBIfam" id="TIGR00131"/>
    </source>
</evidence>
<feature type="domain" description="Galactokinase N-terminal" evidence="14">
    <location>
        <begin position="10"/>
        <end position="56"/>
    </location>
</feature>
<evidence type="ECO:0000256" key="2">
    <source>
        <dbReference type="ARBA" id="ARBA00022490"/>
    </source>
</evidence>
<dbReference type="PRINTS" id="PR00959">
    <property type="entry name" value="MEVGALKINASE"/>
</dbReference>
<dbReference type="AlphaFoldDB" id="A0A937AAY1"/>
<dbReference type="PANTHER" id="PTHR10457">
    <property type="entry name" value="MEVALONATE KINASE/GALACTOKINASE"/>
    <property type="match status" value="1"/>
</dbReference>
<evidence type="ECO:0000259" key="12">
    <source>
        <dbReference type="Pfam" id="PF00288"/>
    </source>
</evidence>
<dbReference type="NCBIfam" id="TIGR00131">
    <property type="entry name" value="gal_kin"/>
    <property type="match status" value="1"/>
</dbReference>
<keyword evidence="2" id="KW-0963">Cytoplasm</keyword>
<dbReference type="Pfam" id="PF08544">
    <property type="entry name" value="GHMP_kinases_C"/>
    <property type="match status" value="1"/>
</dbReference>
<evidence type="ECO:0000259" key="13">
    <source>
        <dbReference type="Pfam" id="PF08544"/>
    </source>
</evidence>
<keyword evidence="5" id="KW-0547">Nucleotide-binding</keyword>
<evidence type="ECO:0000256" key="10">
    <source>
        <dbReference type="ARBA" id="ARBA00023277"/>
    </source>
</evidence>
<name>A0A937AAY1_9BACT</name>
<dbReference type="InterPro" id="IPR019741">
    <property type="entry name" value="Galactokinase_CS"/>
</dbReference>
<dbReference type="InterPro" id="IPR000705">
    <property type="entry name" value="Galactokinase"/>
</dbReference>
<dbReference type="InterPro" id="IPR006203">
    <property type="entry name" value="GHMP_knse_ATP-bd_CS"/>
</dbReference>
<organism evidence="15 16">
    <name type="scientific">Marivirga atlantica</name>
    <dbReference type="NCBI Taxonomy" id="1548457"/>
    <lineage>
        <taxon>Bacteria</taxon>
        <taxon>Pseudomonadati</taxon>
        <taxon>Bacteroidota</taxon>
        <taxon>Cytophagia</taxon>
        <taxon>Cytophagales</taxon>
        <taxon>Marivirgaceae</taxon>
        <taxon>Marivirga</taxon>
    </lineage>
</organism>
<gene>
    <name evidence="15" type="primary">galK</name>
    <name evidence="15" type="ORF">JKP34_09625</name>
</gene>
<evidence type="ECO:0000256" key="8">
    <source>
        <dbReference type="ARBA" id="ARBA00022842"/>
    </source>
</evidence>
<dbReference type="Pfam" id="PF10509">
    <property type="entry name" value="GalKase_gal_bdg"/>
    <property type="match status" value="1"/>
</dbReference>
<evidence type="ECO:0000313" key="16">
    <source>
        <dbReference type="Proteomes" id="UP000642920"/>
    </source>
</evidence>
<dbReference type="InterPro" id="IPR020568">
    <property type="entry name" value="Ribosomal_Su5_D2-typ_SF"/>
</dbReference>
<dbReference type="GO" id="GO:0005524">
    <property type="term" value="F:ATP binding"/>
    <property type="evidence" value="ECO:0007669"/>
    <property type="project" value="UniProtKB-UniRule"/>
</dbReference>
<evidence type="ECO:0000256" key="4">
    <source>
        <dbReference type="ARBA" id="ARBA00022723"/>
    </source>
</evidence>
<sequence length="383" mass="43236">MDYGALKKIYQEKYDKEARVFRSPGRINLIGEHTDYNNGFVLPAAVDKEICMLAAPNGLNETRIFSIDENSEVIFNLENYKSIRINWALYIIGVIDELLKASYKLNNLDIVFTGNIPMGAGMSSSAALECVTTFTYNALFDLKLSKWDIVRISQAAENNYVGVMCGIMDQFASVFGQENAALKLDCRSLEFKAYPVNVSSHVFVLVDTMVKHSLASSEYNTRRIECEEAVSAMKKVNSEINSLRDADHESLNDVKDDISREAYKRGAYIINEIERVEKATKELSNNNVDCFGELLYETHRGLQHNFEVSCTELDFLVEQTKKMSYVVGSRMMGGGFGGCTINLVKSEHVEEFKEEISRKYLEKFEIQPSIYSVKTANGTSEIN</sequence>
<evidence type="ECO:0000256" key="3">
    <source>
        <dbReference type="ARBA" id="ARBA00022679"/>
    </source>
</evidence>
<dbReference type="Gene3D" id="3.30.70.890">
    <property type="entry name" value="GHMP kinase, C-terminal domain"/>
    <property type="match status" value="1"/>
</dbReference>
<dbReference type="Gene3D" id="3.30.230.10">
    <property type="match status" value="1"/>
</dbReference>
<keyword evidence="4" id="KW-0479">Metal-binding</keyword>
<dbReference type="EC" id="2.7.1.6" evidence="11"/>
<dbReference type="GO" id="GO:0005829">
    <property type="term" value="C:cytosol"/>
    <property type="evidence" value="ECO:0007669"/>
    <property type="project" value="TreeGrafter"/>
</dbReference>
<dbReference type="PRINTS" id="PR00473">
    <property type="entry name" value="GALCTOKINASE"/>
</dbReference>
<keyword evidence="10" id="KW-0119">Carbohydrate metabolism</keyword>
<dbReference type="GO" id="GO:0004335">
    <property type="term" value="F:galactokinase activity"/>
    <property type="evidence" value="ECO:0007669"/>
    <property type="project" value="UniProtKB-UniRule"/>
</dbReference>
<keyword evidence="8" id="KW-0460">Magnesium</keyword>
<dbReference type="PROSITE" id="PS00627">
    <property type="entry name" value="GHMP_KINASES_ATP"/>
    <property type="match status" value="1"/>
</dbReference>
<comment type="caution">
    <text evidence="15">The sequence shown here is derived from an EMBL/GenBank/DDBJ whole genome shotgun (WGS) entry which is preliminary data.</text>
</comment>
<evidence type="ECO:0000256" key="9">
    <source>
        <dbReference type="ARBA" id="ARBA00023144"/>
    </source>
</evidence>
<dbReference type="InterPro" id="IPR014721">
    <property type="entry name" value="Ribsml_uS5_D2-typ_fold_subgr"/>
</dbReference>
<dbReference type="InterPro" id="IPR006204">
    <property type="entry name" value="GHMP_kinase_N_dom"/>
</dbReference>
<dbReference type="SUPFAM" id="SSF55060">
    <property type="entry name" value="GHMP Kinase, C-terminal domain"/>
    <property type="match status" value="1"/>
</dbReference>
<evidence type="ECO:0000313" key="15">
    <source>
        <dbReference type="EMBL" id="MBL0765510.1"/>
    </source>
</evidence>
<dbReference type="EMBL" id="JAERQG010000002">
    <property type="protein sequence ID" value="MBL0765510.1"/>
    <property type="molecule type" value="Genomic_DNA"/>
</dbReference>
<evidence type="ECO:0000256" key="5">
    <source>
        <dbReference type="ARBA" id="ARBA00022741"/>
    </source>
</evidence>
<feature type="domain" description="GHMP kinase N-terminal" evidence="12">
    <location>
        <begin position="90"/>
        <end position="177"/>
    </location>
</feature>
<dbReference type="GO" id="GO:0006012">
    <property type="term" value="P:galactose metabolic process"/>
    <property type="evidence" value="ECO:0007669"/>
    <property type="project" value="UniProtKB-UniRule"/>
</dbReference>
<dbReference type="InterPro" id="IPR013750">
    <property type="entry name" value="GHMP_kinase_C_dom"/>
</dbReference>
<evidence type="ECO:0000256" key="6">
    <source>
        <dbReference type="ARBA" id="ARBA00022777"/>
    </source>
</evidence>
<dbReference type="PIRSF" id="PIRSF000530">
    <property type="entry name" value="Galactokinase"/>
    <property type="match status" value="1"/>
</dbReference>
<dbReference type="FunFam" id="3.30.70.890:FF:000001">
    <property type="entry name" value="Galactokinase"/>
    <property type="match status" value="1"/>
</dbReference>
<comment type="similarity">
    <text evidence="1">Belongs to the GHMP kinase family. GalK subfamily.</text>
</comment>
<keyword evidence="9" id="KW-0299">Galactose metabolism</keyword>
<evidence type="ECO:0000256" key="1">
    <source>
        <dbReference type="ARBA" id="ARBA00006566"/>
    </source>
</evidence>
<proteinExistence type="inferred from homology"/>
<dbReference type="SUPFAM" id="SSF54211">
    <property type="entry name" value="Ribosomal protein S5 domain 2-like"/>
    <property type="match status" value="1"/>
</dbReference>
<dbReference type="PROSITE" id="PS00106">
    <property type="entry name" value="GALACTOKINASE"/>
    <property type="match status" value="1"/>
</dbReference>
<dbReference type="RefSeq" id="WP_201920277.1">
    <property type="nucleotide sequence ID" value="NZ_JAERQG010000002.1"/>
</dbReference>
<dbReference type="InterPro" id="IPR006206">
    <property type="entry name" value="Mevalonate/galactokinase"/>
</dbReference>
<feature type="domain" description="GHMP kinase C-terminal" evidence="13">
    <location>
        <begin position="281"/>
        <end position="360"/>
    </location>
</feature>
<dbReference type="InterPro" id="IPR036554">
    <property type="entry name" value="GHMP_kinase_C_sf"/>
</dbReference>
<keyword evidence="7" id="KW-0067">ATP-binding</keyword>
<dbReference type="Proteomes" id="UP000642920">
    <property type="component" value="Unassembled WGS sequence"/>
</dbReference>
<protein>
    <recommendedName>
        <fullName evidence="11">Galactokinase</fullName>
        <ecNumber evidence="11">2.7.1.6</ecNumber>
    </recommendedName>
</protein>
<dbReference type="PANTHER" id="PTHR10457:SF7">
    <property type="entry name" value="GALACTOKINASE-RELATED"/>
    <property type="match status" value="1"/>
</dbReference>
<keyword evidence="3 15" id="KW-0808">Transferase</keyword>
<keyword evidence="16" id="KW-1185">Reference proteome</keyword>
<dbReference type="InterPro" id="IPR019539">
    <property type="entry name" value="GalKase_N"/>
</dbReference>
<reference evidence="15" key="1">
    <citation type="submission" date="2021-01" db="EMBL/GenBank/DDBJ databases">
        <title>Marivirga sp. nov., isolated from intertidal surface sediments.</title>
        <authorList>
            <person name="Zhang M."/>
        </authorList>
    </citation>
    <scope>NUCLEOTIDE SEQUENCE</scope>
    <source>
        <strain evidence="15">SM1354</strain>
    </source>
</reference>
<evidence type="ECO:0000259" key="14">
    <source>
        <dbReference type="Pfam" id="PF10509"/>
    </source>
</evidence>
<accession>A0A937AAY1</accession>